<gene>
    <name evidence="3" type="ORF">CLV72_103289</name>
</gene>
<dbReference type="Proteomes" id="UP000237846">
    <property type="component" value="Unassembled WGS sequence"/>
</dbReference>
<proteinExistence type="predicted"/>
<accession>A0A2T0Q7A8</accession>
<name>A0A2T0Q7A8_9ACTN</name>
<feature type="domain" description="ScoMcrA-like DNA sulfur-binding" evidence="2">
    <location>
        <begin position="2"/>
        <end position="145"/>
    </location>
</feature>
<feature type="region of interest" description="Disordered" evidence="1">
    <location>
        <begin position="79"/>
        <end position="98"/>
    </location>
</feature>
<evidence type="ECO:0000313" key="4">
    <source>
        <dbReference type="Proteomes" id="UP000237846"/>
    </source>
</evidence>
<dbReference type="AlphaFoldDB" id="A0A2T0Q7A8"/>
<reference evidence="3 4" key="1">
    <citation type="submission" date="2018-03" db="EMBL/GenBank/DDBJ databases">
        <title>Genomic Encyclopedia of Archaeal and Bacterial Type Strains, Phase II (KMG-II): from individual species to whole genera.</title>
        <authorList>
            <person name="Goeker M."/>
        </authorList>
    </citation>
    <scope>NUCLEOTIDE SEQUENCE [LARGE SCALE GENOMIC DNA]</scope>
    <source>
        <strain evidence="3 4">DSM 45601</strain>
    </source>
</reference>
<organism evidence="3 4">
    <name type="scientific">Allonocardiopsis opalescens</name>
    <dbReference type="NCBI Taxonomy" id="1144618"/>
    <lineage>
        <taxon>Bacteria</taxon>
        <taxon>Bacillati</taxon>
        <taxon>Actinomycetota</taxon>
        <taxon>Actinomycetes</taxon>
        <taxon>Streptosporangiales</taxon>
        <taxon>Allonocardiopsis</taxon>
    </lineage>
</organism>
<comment type="caution">
    <text evidence="3">The sequence shown here is derived from an EMBL/GenBank/DDBJ whole genome shotgun (WGS) entry which is preliminary data.</text>
</comment>
<evidence type="ECO:0000313" key="3">
    <source>
        <dbReference type="EMBL" id="PRX99684.1"/>
    </source>
</evidence>
<evidence type="ECO:0000256" key="1">
    <source>
        <dbReference type="SAM" id="MobiDB-lite"/>
    </source>
</evidence>
<protein>
    <recommendedName>
        <fullName evidence="2">ScoMcrA-like DNA sulfur-binding domain-containing protein</fullName>
    </recommendedName>
</protein>
<dbReference type="InterPro" id="IPR058813">
    <property type="entry name" value="DNA-SBD_ScoMcrA"/>
</dbReference>
<evidence type="ECO:0000259" key="2">
    <source>
        <dbReference type="Pfam" id="PF26340"/>
    </source>
</evidence>
<sequence>MERVRAMRIGRGERAPRKPLLLLFALGRFQRDGGAPIPFATAEDPVDALLHRFASAQRYGGAHHPFHHLANDDRLWTVETPQGPGSPGPSARTLRSSRATGRLHPELLRELAADPGLPARLVRFLLAEHFPAQQHADICREVGLDPAQAA</sequence>
<keyword evidence="4" id="KW-1185">Reference proteome</keyword>
<dbReference type="Pfam" id="PF26340">
    <property type="entry name" value="DNA-SBD_ScoMcrA"/>
    <property type="match status" value="1"/>
</dbReference>
<dbReference type="EMBL" id="PVZC01000003">
    <property type="protein sequence ID" value="PRX99684.1"/>
    <property type="molecule type" value="Genomic_DNA"/>
</dbReference>